<accession>A0A6M0CNF8</accession>
<organism evidence="3 5">
    <name type="scientific">Pseudomonas brassicae</name>
    <dbReference type="NCBI Taxonomy" id="2708063"/>
    <lineage>
        <taxon>Bacteria</taxon>
        <taxon>Pseudomonadati</taxon>
        <taxon>Pseudomonadota</taxon>
        <taxon>Gammaproteobacteria</taxon>
        <taxon>Pseudomonadales</taxon>
        <taxon>Pseudomonadaceae</taxon>
        <taxon>Pseudomonas</taxon>
    </lineage>
</organism>
<feature type="chain" id="PRO_5044630433" evidence="1">
    <location>
        <begin position="23"/>
        <end position="430"/>
    </location>
</feature>
<accession>A0A6B3NV31</accession>
<sequence>MWIIIRLCVAGLLYLQLLPVQAQSGAQVAQQLNARFASTSTTCVGGLAPFNCSGVLARPLSDAHPSPFWKHDATAVAQGYERFTLLRKHTAPATLPGKSGYVLLDRLSAVGRGTPYQGFTDPAGDISEVRVSNWNELIPADVAVQALYYESGAPSDLARAQRHQLAYHQATGRWLPIMRLNLAGPHGKVFGFVQQEQLDNGFRVAERLNRRYVDTPPACRDGRAAFYCRGVLIRAVQGSTAFRAWNPSANSVSRNGVSFSYVRADVGTVRLAGTEGLIFREAGAPVQHPLTLRCAYPANAGTSSIAGSCRASCESQGIITVAAWQRAHGSSPGGSCAFTPSVEQFQLNIDVRANKGAWNEIIIAAWPQNIGQQMALEAAFYISGSGGLNGARLIQRDYYLQTGKVLPVVRVDLSAINGLIAAFDPQDQNL</sequence>
<feature type="signal peptide" evidence="1">
    <location>
        <begin position="1"/>
        <end position="22"/>
    </location>
</feature>
<comment type="caution">
    <text evidence="3">The sequence shown here is derived from an EMBL/GenBank/DDBJ whole genome shotgun (WGS) entry which is preliminary data.</text>
</comment>
<protein>
    <submittedName>
        <fullName evidence="3">Uncharacterized protein</fullName>
    </submittedName>
</protein>
<evidence type="ECO:0000313" key="2">
    <source>
        <dbReference type="EMBL" id="NER58852.1"/>
    </source>
</evidence>
<dbReference type="EMBL" id="JAAHBV010000008">
    <property type="protein sequence ID" value="NER58852.1"/>
    <property type="molecule type" value="Genomic_DNA"/>
</dbReference>
<evidence type="ECO:0000313" key="5">
    <source>
        <dbReference type="Proteomes" id="UP000482634"/>
    </source>
</evidence>
<evidence type="ECO:0000256" key="1">
    <source>
        <dbReference type="SAM" id="SignalP"/>
    </source>
</evidence>
<proteinExistence type="predicted"/>
<name>A0A6B3NV31_9PSED</name>
<evidence type="ECO:0000313" key="3">
    <source>
        <dbReference type="EMBL" id="NER63224.1"/>
    </source>
</evidence>
<dbReference type="EMBL" id="JAAHBU010000044">
    <property type="protein sequence ID" value="NER63224.1"/>
    <property type="molecule type" value="Genomic_DNA"/>
</dbReference>
<reference evidence="4 5" key="1">
    <citation type="submission" date="2020-02" db="EMBL/GenBank/DDBJ databases">
        <title>Broccoli isolated Pseudomonas sp.</title>
        <authorList>
            <person name="Fujikawa T."/>
            <person name="Sawada H."/>
        </authorList>
    </citation>
    <scope>NUCLEOTIDE SEQUENCE [LARGE SCALE GENOMIC DNA]</scope>
    <source>
        <strain evidence="3 5">MAFF212427</strain>
        <strain evidence="2 4">MAFF212428</strain>
    </source>
</reference>
<gene>
    <name evidence="2" type="ORF">G3435_00440</name>
    <name evidence="3" type="ORF">G3436_04110</name>
</gene>
<dbReference type="Proteomes" id="UP000480410">
    <property type="component" value="Unassembled WGS sequence"/>
</dbReference>
<evidence type="ECO:0000313" key="4">
    <source>
        <dbReference type="Proteomes" id="UP000480410"/>
    </source>
</evidence>
<keyword evidence="5" id="KW-1185">Reference proteome</keyword>
<dbReference type="AlphaFoldDB" id="A0A6B3NV31"/>
<dbReference type="Proteomes" id="UP000482634">
    <property type="component" value="Unassembled WGS sequence"/>
</dbReference>
<dbReference type="RefSeq" id="WP_163941607.1">
    <property type="nucleotide sequence ID" value="NZ_JAAHBU010000044.1"/>
</dbReference>
<keyword evidence="1" id="KW-0732">Signal</keyword>